<keyword evidence="4" id="KW-1185">Reference proteome</keyword>
<dbReference type="Proteomes" id="UP000285530">
    <property type="component" value="Unassembled WGS sequence"/>
</dbReference>
<accession>A0A419A2L6</accession>
<gene>
    <name evidence="3" type="ORF">D3P06_01085</name>
</gene>
<dbReference type="InterPro" id="IPR005183">
    <property type="entry name" value="DUF305_CopM-like"/>
</dbReference>
<dbReference type="Pfam" id="PF03713">
    <property type="entry name" value="DUF305"/>
    <property type="match status" value="1"/>
</dbReference>
<dbReference type="OrthoDB" id="517560at2"/>
<dbReference type="Gene3D" id="1.20.1260.10">
    <property type="match status" value="1"/>
</dbReference>
<dbReference type="PANTHER" id="PTHR36933">
    <property type="entry name" value="SLL0788 PROTEIN"/>
    <property type="match status" value="1"/>
</dbReference>
<reference evidence="3 4" key="1">
    <citation type="submission" date="2018-09" db="EMBL/GenBank/DDBJ databases">
        <title>Paracoccus onubensis nov. sp. a moderate halophilic bacterium isolated from Gruta de las Maravillas (Aracena, Spain).</title>
        <authorList>
            <person name="Jurado V."/>
            <person name="Gutierrez-Patricio S."/>
            <person name="Gonzalez-Pimentel J.L."/>
            <person name="Laiz L."/>
            <person name="Saiz-Jimenez C."/>
        </authorList>
    </citation>
    <scope>NUCLEOTIDE SEQUENCE [LARGE SCALE GENOMIC DNA]</scope>
    <source>
        <strain evidence="3 4">DSM 19484</strain>
    </source>
</reference>
<feature type="compositionally biased region" description="Basic and acidic residues" evidence="1">
    <location>
        <begin position="7"/>
        <end position="19"/>
    </location>
</feature>
<organism evidence="3 4">
    <name type="scientific">Paracoccus aestuarii</name>
    <dbReference type="NCBI Taxonomy" id="453842"/>
    <lineage>
        <taxon>Bacteria</taxon>
        <taxon>Pseudomonadati</taxon>
        <taxon>Pseudomonadota</taxon>
        <taxon>Alphaproteobacteria</taxon>
        <taxon>Rhodobacterales</taxon>
        <taxon>Paracoccaceae</taxon>
        <taxon>Paracoccus</taxon>
    </lineage>
</organism>
<sequence>MALSQADPHHPGGEGEHAEPAPVQQGAPMMQMMDGMMGQQMAQRMEALPEASRAYMGAMMDMHAPMMEAMQEPDADVAFVKGMIAHHEAAIRMAQAALEFGQEPQSRQWAQEIIDAQQAEIDAMQDWLGNRGE</sequence>
<protein>
    <submittedName>
        <fullName evidence="3">DUF305 domain-containing protein</fullName>
    </submittedName>
</protein>
<name>A0A419A2L6_9RHOB</name>
<feature type="region of interest" description="Disordered" evidence="1">
    <location>
        <begin position="1"/>
        <end position="21"/>
    </location>
</feature>
<comment type="caution">
    <text evidence="3">The sequence shown here is derived from an EMBL/GenBank/DDBJ whole genome shotgun (WGS) entry which is preliminary data.</text>
</comment>
<feature type="domain" description="DUF305" evidence="2">
    <location>
        <begin position="29"/>
        <end position="128"/>
    </location>
</feature>
<dbReference type="PANTHER" id="PTHR36933:SF1">
    <property type="entry name" value="SLL0788 PROTEIN"/>
    <property type="match status" value="1"/>
</dbReference>
<evidence type="ECO:0000313" key="3">
    <source>
        <dbReference type="EMBL" id="RJL07390.1"/>
    </source>
</evidence>
<dbReference type="AlphaFoldDB" id="A0A419A2L6"/>
<dbReference type="InterPro" id="IPR012347">
    <property type="entry name" value="Ferritin-like"/>
</dbReference>
<evidence type="ECO:0000256" key="1">
    <source>
        <dbReference type="SAM" id="MobiDB-lite"/>
    </source>
</evidence>
<proteinExistence type="predicted"/>
<evidence type="ECO:0000259" key="2">
    <source>
        <dbReference type="Pfam" id="PF03713"/>
    </source>
</evidence>
<dbReference type="EMBL" id="QZEV01000002">
    <property type="protein sequence ID" value="RJL07390.1"/>
    <property type="molecule type" value="Genomic_DNA"/>
</dbReference>
<evidence type="ECO:0000313" key="4">
    <source>
        <dbReference type="Proteomes" id="UP000285530"/>
    </source>
</evidence>